<keyword evidence="4" id="KW-0460">Magnesium</keyword>
<keyword evidence="3 5" id="KW-0378">Hydrolase</keyword>
<feature type="domain" description="Nudix hydrolase" evidence="6">
    <location>
        <begin position="39"/>
        <end position="173"/>
    </location>
</feature>
<evidence type="ECO:0000256" key="2">
    <source>
        <dbReference type="ARBA" id="ARBA00022723"/>
    </source>
</evidence>
<protein>
    <submittedName>
        <fullName evidence="7">Hydrolase, NUDIX family</fullName>
    </submittedName>
</protein>
<dbReference type="Pfam" id="PF00293">
    <property type="entry name" value="NUDIX"/>
    <property type="match status" value="1"/>
</dbReference>
<dbReference type="Gene3D" id="3.90.79.10">
    <property type="entry name" value="Nucleoside Triphosphate Pyrophosphohydrolase"/>
    <property type="match status" value="1"/>
</dbReference>
<evidence type="ECO:0000256" key="1">
    <source>
        <dbReference type="ARBA" id="ARBA00001946"/>
    </source>
</evidence>
<dbReference type="PANTHER" id="PTHR42904:SF12">
    <property type="entry name" value="ADP-RIBOSE PYROPHOSPHATASE-RELATED"/>
    <property type="match status" value="1"/>
</dbReference>
<dbReference type="InterPro" id="IPR050241">
    <property type="entry name" value="NAD-cap_RNA_hydrolase_NudC"/>
</dbReference>
<dbReference type="CDD" id="cd04681">
    <property type="entry name" value="NUDIX_Hydrolase"/>
    <property type="match status" value="1"/>
</dbReference>
<accession>A0A101HIN5</accession>
<dbReference type="PROSITE" id="PS00893">
    <property type="entry name" value="NUDIX_BOX"/>
    <property type="match status" value="1"/>
</dbReference>
<dbReference type="EMBL" id="LGGN01000126">
    <property type="protein sequence ID" value="KUK77525.1"/>
    <property type="molecule type" value="Genomic_DNA"/>
</dbReference>
<gene>
    <name evidence="7" type="ORF">XD92_0766</name>
</gene>
<name>A0A101HIN5_9BACT</name>
<dbReference type="GO" id="GO:0046872">
    <property type="term" value="F:metal ion binding"/>
    <property type="evidence" value="ECO:0007669"/>
    <property type="project" value="UniProtKB-KW"/>
</dbReference>
<dbReference type="InterPro" id="IPR020084">
    <property type="entry name" value="NUDIX_hydrolase_CS"/>
</dbReference>
<dbReference type="GO" id="GO:0035529">
    <property type="term" value="F:NADH pyrophosphatase activity"/>
    <property type="evidence" value="ECO:0007669"/>
    <property type="project" value="TreeGrafter"/>
</dbReference>
<dbReference type="InterPro" id="IPR000086">
    <property type="entry name" value="NUDIX_hydrolase_dom"/>
</dbReference>
<dbReference type="AlphaFoldDB" id="A0A101HIN5"/>
<evidence type="ECO:0000256" key="4">
    <source>
        <dbReference type="ARBA" id="ARBA00022842"/>
    </source>
</evidence>
<dbReference type="InterPro" id="IPR020476">
    <property type="entry name" value="Nudix_hydrolase"/>
</dbReference>
<dbReference type="InterPro" id="IPR015797">
    <property type="entry name" value="NUDIX_hydrolase-like_dom_sf"/>
</dbReference>
<evidence type="ECO:0000256" key="3">
    <source>
        <dbReference type="ARBA" id="ARBA00022801"/>
    </source>
</evidence>
<dbReference type="SUPFAM" id="SSF55811">
    <property type="entry name" value="Nudix"/>
    <property type="match status" value="1"/>
</dbReference>
<evidence type="ECO:0000313" key="8">
    <source>
        <dbReference type="Proteomes" id="UP000053860"/>
    </source>
</evidence>
<dbReference type="PRINTS" id="PR00502">
    <property type="entry name" value="NUDIXFAMILY"/>
</dbReference>
<dbReference type="GO" id="GO:0005829">
    <property type="term" value="C:cytosol"/>
    <property type="evidence" value="ECO:0007669"/>
    <property type="project" value="TreeGrafter"/>
</dbReference>
<organism evidence="7 8">
    <name type="scientific">Proteiniphilum acetatigenes</name>
    <dbReference type="NCBI Taxonomy" id="294710"/>
    <lineage>
        <taxon>Bacteria</taxon>
        <taxon>Pseudomonadati</taxon>
        <taxon>Bacteroidota</taxon>
        <taxon>Bacteroidia</taxon>
        <taxon>Bacteroidales</taxon>
        <taxon>Dysgonomonadaceae</taxon>
        <taxon>Proteiniphilum</taxon>
    </lineage>
</organism>
<evidence type="ECO:0000313" key="7">
    <source>
        <dbReference type="EMBL" id="KUK77525.1"/>
    </source>
</evidence>
<keyword evidence="2" id="KW-0479">Metal-binding</keyword>
<comment type="cofactor">
    <cofactor evidence="1">
        <name>Mg(2+)</name>
        <dbReference type="ChEBI" id="CHEBI:18420"/>
    </cofactor>
</comment>
<dbReference type="Proteomes" id="UP000053860">
    <property type="component" value="Unassembled WGS sequence"/>
</dbReference>
<dbReference type="GO" id="GO:0019677">
    <property type="term" value="P:NAD+ catabolic process"/>
    <property type="evidence" value="ECO:0007669"/>
    <property type="project" value="TreeGrafter"/>
</dbReference>
<dbReference type="GO" id="GO:0006742">
    <property type="term" value="P:NADP+ catabolic process"/>
    <property type="evidence" value="ECO:0007669"/>
    <property type="project" value="TreeGrafter"/>
</dbReference>
<comment type="similarity">
    <text evidence="5">Belongs to the Nudix hydrolase family.</text>
</comment>
<comment type="caution">
    <text evidence="7">The sequence shown here is derived from an EMBL/GenBank/DDBJ whole genome shotgun (WGS) entry which is preliminary data.</text>
</comment>
<evidence type="ECO:0000256" key="5">
    <source>
        <dbReference type="RuleBase" id="RU003476"/>
    </source>
</evidence>
<dbReference type="PANTHER" id="PTHR42904">
    <property type="entry name" value="NUDIX HYDROLASE, NUDC SUBFAMILY"/>
    <property type="match status" value="1"/>
</dbReference>
<dbReference type="PROSITE" id="PS51462">
    <property type="entry name" value="NUDIX"/>
    <property type="match status" value="1"/>
</dbReference>
<evidence type="ECO:0000259" key="6">
    <source>
        <dbReference type="PROSITE" id="PS51462"/>
    </source>
</evidence>
<reference evidence="8" key="1">
    <citation type="journal article" date="2015" name="MBio">
        <title>Genome-Resolved Metagenomic Analysis Reveals Roles for Candidate Phyla and Other Microbial Community Members in Biogeochemical Transformations in Oil Reservoirs.</title>
        <authorList>
            <person name="Hu P."/>
            <person name="Tom L."/>
            <person name="Singh A."/>
            <person name="Thomas B.C."/>
            <person name="Baker B.J."/>
            <person name="Piceno Y.M."/>
            <person name="Andersen G.L."/>
            <person name="Banfield J.F."/>
        </authorList>
    </citation>
    <scope>NUCLEOTIDE SEQUENCE [LARGE SCALE GENOMIC DNA]</scope>
</reference>
<sequence>MNHPLHQFHYCPRCGSAAFAEHNEKSKKCAECGFIYYFNSSAAVVAVIVNDRGEILVARRAKKPAKGSLDLPGGFIDLYETAEEAVIREIREESGLTVLNPRYLFSIPNIYLYSDFEVHTVDLFFRCKVNNFNGLRAADDVAELLFIPPEGIHPAAFGLTSIRKGIEKILQIVI</sequence>
<proteinExistence type="inferred from homology"/>